<dbReference type="AlphaFoldDB" id="A0A7G2JX43"/>
<protein>
    <submittedName>
        <fullName evidence="1">Uncharacterized protein</fullName>
    </submittedName>
</protein>
<sequence>MLLAISTNLIKSEEMPPCLICSQK</sequence>
<name>A0A7G2JX43_HAEIF</name>
<gene>
    <name evidence="1" type="ORF">HAINFHK1212_1374</name>
</gene>
<accession>A0A7G2JX43</accession>
<proteinExistence type="predicted"/>
<evidence type="ECO:0000313" key="1">
    <source>
        <dbReference type="EMBL" id="EFA27715.1"/>
    </source>
</evidence>
<feature type="non-terminal residue" evidence="1">
    <location>
        <position position="24"/>
    </location>
</feature>
<comment type="caution">
    <text evidence="1">The sequence shown here is derived from an EMBL/GenBank/DDBJ whole genome shotgun (WGS) entry which is preliminary data.</text>
</comment>
<reference evidence="1" key="1">
    <citation type="journal article" date="2010" name="Genomics">
        <title>Tracing phylogenomic events leading to diversity of Haemophilus influenzae and the emergence of Brazilian Purpuric Fever (BPF)-associated clones.</title>
        <authorList>
            <person name="Papazisi L."/>
            <person name="Ratnayake S."/>
            <person name="Remortel B.G."/>
            <person name="Bock G.R."/>
            <person name="Liang W."/>
            <person name="Saeed A.I."/>
            <person name="Liu J."/>
            <person name="Fleischmann R.D."/>
            <person name="Kilian M."/>
            <person name="Peterson S.N."/>
        </authorList>
    </citation>
    <scope>NUCLEOTIDE SEQUENCE [LARGE SCALE GENOMIC DNA]</scope>
    <source>
        <strain evidence="1">HK1212</strain>
    </source>
</reference>
<dbReference type="EMBL" id="ABFC01001177">
    <property type="protein sequence ID" value="EFA27715.1"/>
    <property type="molecule type" value="Genomic_DNA"/>
</dbReference>
<organism evidence="1">
    <name type="scientific">Haemophilus influenzae HK1212</name>
    <dbReference type="NCBI Taxonomy" id="456482"/>
    <lineage>
        <taxon>Bacteria</taxon>
        <taxon>Pseudomonadati</taxon>
        <taxon>Pseudomonadota</taxon>
        <taxon>Gammaproteobacteria</taxon>
        <taxon>Pasteurellales</taxon>
        <taxon>Pasteurellaceae</taxon>
        <taxon>Haemophilus</taxon>
    </lineage>
</organism>